<protein>
    <submittedName>
        <fullName evidence="6">TetR/AcrR family transcriptional regulator</fullName>
    </submittedName>
</protein>
<keyword evidence="6" id="KW-0614">Plasmid</keyword>
<name>A0ABY6C683_9HYPH</name>
<keyword evidence="2 4" id="KW-0238">DNA-binding</keyword>
<evidence type="ECO:0000256" key="3">
    <source>
        <dbReference type="ARBA" id="ARBA00023163"/>
    </source>
</evidence>
<sequence>MGDVSGAKAEIDRLWGNQSDSRTGPKAKLTGRQVARRAIGLADQNGIHALTMRSVAHALGVSPMALYTYFPGKNELIEVMVDETFTEPSLTSEMAGGWKERLIVVAERNWSLLMHHPWLADVEGFRPVLGPNVIAKYDFELSALEGVGLSDVEMDLVLATVLNFVRGAAKTKLDAAAAVHRTGQADDVWWRERGPLLAKVLGDRYPLAQRVGAAAGAYYDAPGDPDLGFRFGLERLIDGIGLMLPRQSPRSE</sequence>
<dbReference type="InterPro" id="IPR036271">
    <property type="entry name" value="Tet_transcr_reg_TetR-rel_C_sf"/>
</dbReference>
<dbReference type="RefSeq" id="WP_262165274.1">
    <property type="nucleotide sequence ID" value="NZ_CP104964.1"/>
</dbReference>
<geneLocation type="plasmid" evidence="6 7">
    <name>p_unnamed1</name>
</geneLocation>
<proteinExistence type="predicted"/>
<dbReference type="InterPro" id="IPR001647">
    <property type="entry name" value="HTH_TetR"/>
</dbReference>
<dbReference type="Gene3D" id="1.10.10.60">
    <property type="entry name" value="Homeodomain-like"/>
    <property type="match status" value="1"/>
</dbReference>
<dbReference type="Gene3D" id="1.10.357.10">
    <property type="entry name" value="Tetracycline Repressor, domain 2"/>
    <property type="match status" value="1"/>
</dbReference>
<gene>
    <name evidence="6" type="ORF">N8A98_01705</name>
</gene>
<feature type="domain" description="HTH tetR-type" evidence="5">
    <location>
        <begin position="28"/>
        <end position="88"/>
    </location>
</feature>
<evidence type="ECO:0000313" key="6">
    <source>
        <dbReference type="EMBL" id="UXN67803.1"/>
    </source>
</evidence>
<dbReference type="PANTHER" id="PTHR30055">
    <property type="entry name" value="HTH-TYPE TRANSCRIPTIONAL REGULATOR RUTR"/>
    <property type="match status" value="1"/>
</dbReference>
<dbReference type="EMBL" id="CP104964">
    <property type="protein sequence ID" value="UXN67803.1"/>
    <property type="molecule type" value="Genomic_DNA"/>
</dbReference>
<dbReference type="Pfam" id="PF00440">
    <property type="entry name" value="TetR_N"/>
    <property type="match status" value="1"/>
</dbReference>
<evidence type="ECO:0000313" key="7">
    <source>
        <dbReference type="Proteomes" id="UP001061862"/>
    </source>
</evidence>
<dbReference type="PROSITE" id="PS50977">
    <property type="entry name" value="HTH_TETR_2"/>
    <property type="match status" value="1"/>
</dbReference>
<dbReference type="PANTHER" id="PTHR30055:SF151">
    <property type="entry name" value="TRANSCRIPTIONAL REGULATORY PROTEIN"/>
    <property type="match status" value="1"/>
</dbReference>
<evidence type="ECO:0000256" key="2">
    <source>
        <dbReference type="ARBA" id="ARBA00023125"/>
    </source>
</evidence>
<evidence type="ECO:0000259" key="5">
    <source>
        <dbReference type="PROSITE" id="PS50977"/>
    </source>
</evidence>
<dbReference type="Pfam" id="PF02909">
    <property type="entry name" value="TetR_C_1"/>
    <property type="match status" value="1"/>
</dbReference>
<reference evidence="6 7" key="1">
    <citation type="submission" date="2022-09" db="EMBL/GenBank/DDBJ databases">
        <title>Interaction between co-microsymbionts with complementary sets of symbiotic genes in legume-rhizobium systems.</title>
        <authorList>
            <person name="Safronova V."/>
            <person name="Sazanova A."/>
            <person name="Afonin A."/>
            <person name="Chirak E."/>
        </authorList>
    </citation>
    <scope>NUCLEOTIDE SEQUENCE [LARGE SCALE GENOMIC DNA]</scope>
    <source>
        <strain evidence="6 7">A18/4-1</strain>
        <plasmid evidence="6 7">p_unnamed1</plasmid>
    </source>
</reference>
<dbReference type="SUPFAM" id="SSF46689">
    <property type="entry name" value="Homeodomain-like"/>
    <property type="match status" value="1"/>
</dbReference>
<dbReference type="SUPFAM" id="SSF48498">
    <property type="entry name" value="Tetracyclin repressor-like, C-terminal domain"/>
    <property type="match status" value="1"/>
</dbReference>
<keyword evidence="1" id="KW-0805">Transcription regulation</keyword>
<dbReference type="InterPro" id="IPR050109">
    <property type="entry name" value="HTH-type_TetR-like_transc_reg"/>
</dbReference>
<keyword evidence="7" id="KW-1185">Reference proteome</keyword>
<dbReference type="Proteomes" id="UP001061862">
    <property type="component" value="Plasmid p_unnamed1"/>
</dbReference>
<feature type="DNA-binding region" description="H-T-H motif" evidence="4">
    <location>
        <begin position="51"/>
        <end position="70"/>
    </location>
</feature>
<organism evidence="6 7">
    <name type="scientific">Devosia neptuniae</name>
    <dbReference type="NCBI Taxonomy" id="191302"/>
    <lineage>
        <taxon>Bacteria</taxon>
        <taxon>Pseudomonadati</taxon>
        <taxon>Pseudomonadota</taxon>
        <taxon>Alphaproteobacteria</taxon>
        <taxon>Hyphomicrobiales</taxon>
        <taxon>Devosiaceae</taxon>
        <taxon>Devosia</taxon>
    </lineage>
</organism>
<accession>A0ABY6C683</accession>
<dbReference type="InterPro" id="IPR009057">
    <property type="entry name" value="Homeodomain-like_sf"/>
</dbReference>
<dbReference type="InterPro" id="IPR004111">
    <property type="entry name" value="Repressor_TetR_C"/>
</dbReference>
<evidence type="ECO:0000256" key="4">
    <source>
        <dbReference type="PROSITE-ProRule" id="PRU00335"/>
    </source>
</evidence>
<evidence type="ECO:0000256" key="1">
    <source>
        <dbReference type="ARBA" id="ARBA00023015"/>
    </source>
</evidence>
<keyword evidence="3" id="KW-0804">Transcription</keyword>